<sequence>MTGHWAVVIEENTNRGDYMQWRVTHTSAAMPYEHAVGAAKETAALYQPQHPTLQQGRTVYHSGSDTWMVLVEGATSNHHFRVSVVEVVAQYDKAGRLTYPLS</sequence>
<comment type="caution">
    <text evidence="1">The sequence shown here is derived from an EMBL/GenBank/DDBJ whole genome shotgun (WGS) entry which is preliminary data.</text>
</comment>
<accession>A0A4Q7L4X7</accession>
<dbReference type="OrthoDB" id="3698318at2"/>
<organism evidence="1 2">
    <name type="scientific">Herbihabitans rhizosphaerae</name>
    <dbReference type="NCBI Taxonomy" id="1872711"/>
    <lineage>
        <taxon>Bacteria</taxon>
        <taxon>Bacillati</taxon>
        <taxon>Actinomycetota</taxon>
        <taxon>Actinomycetes</taxon>
        <taxon>Pseudonocardiales</taxon>
        <taxon>Pseudonocardiaceae</taxon>
        <taxon>Herbihabitans</taxon>
    </lineage>
</organism>
<proteinExistence type="predicted"/>
<protein>
    <submittedName>
        <fullName evidence="1">Uncharacterized protein</fullName>
    </submittedName>
</protein>
<dbReference type="RefSeq" id="WP_130341968.1">
    <property type="nucleotide sequence ID" value="NZ_SGWQ01000001.1"/>
</dbReference>
<gene>
    <name evidence="1" type="ORF">EV193_101141</name>
</gene>
<reference evidence="1 2" key="1">
    <citation type="submission" date="2019-02" db="EMBL/GenBank/DDBJ databases">
        <title>Genomic Encyclopedia of Type Strains, Phase IV (KMG-IV): sequencing the most valuable type-strain genomes for metagenomic binning, comparative biology and taxonomic classification.</title>
        <authorList>
            <person name="Goeker M."/>
        </authorList>
    </citation>
    <scope>NUCLEOTIDE SEQUENCE [LARGE SCALE GENOMIC DNA]</scope>
    <source>
        <strain evidence="1 2">DSM 101727</strain>
    </source>
</reference>
<dbReference type="AlphaFoldDB" id="A0A4Q7L4X7"/>
<dbReference type="EMBL" id="SGWQ01000001">
    <property type="protein sequence ID" value="RZS44266.1"/>
    <property type="molecule type" value="Genomic_DNA"/>
</dbReference>
<keyword evidence="2" id="KW-1185">Reference proteome</keyword>
<name>A0A4Q7L4X7_9PSEU</name>
<evidence type="ECO:0000313" key="1">
    <source>
        <dbReference type="EMBL" id="RZS44266.1"/>
    </source>
</evidence>
<dbReference type="Proteomes" id="UP000294257">
    <property type="component" value="Unassembled WGS sequence"/>
</dbReference>
<evidence type="ECO:0000313" key="2">
    <source>
        <dbReference type="Proteomes" id="UP000294257"/>
    </source>
</evidence>